<dbReference type="PANTHER" id="PTHR10192:SF28">
    <property type="entry name" value="MOLYBDOPTERIN MOLYBDENUMTRANSFERASE"/>
    <property type="match status" value="1"/>
</dbReference>
<comment type="catalytic activity">
    <reaction evidence="1">
        <text>adenylyl-molybdopterin + molybdate = Mo-molybdopterin + AMP + H(+)</text>
        <dbReference type="Rhea" id="RHEA:35047"/>
        <dbReference type="ChEBI" id="CHEBI:15378"/>
        <dbReference type="ChEBI" id="CHEBI:36264"/>
        <dbReference type="ChEBI" id="CHEBI:62727"/>
        <dbReference type="ChEBI" id="CHEBI:71302"/>
        <dbReference type="ChEBI" id="CHEBI:456215"/>
    </reaction>
</comment>
<keyword evidence="1" id="KW-0501">Molybdenum cofactor biosynthesis</keyword>
<dbReference type="InterPro" id="IPR001453">
    <property type="entry name" value="MoaB/Mog_dom"/>
</dbReference>
<comment type="function">
    <text evidence="1">Catalyzes the insertion of molybdate into adenylated molybdopterin with the concomitant release of AMP.</text>
</comment>
<organism evidence="3 4">
    <name type="scientific">Clostridium malenominatum</name>
    <dbReference type="NCBI Taxonomy" id="1539"/>
    <lineage>
        <taxon>Bacteria</taxon>
        <taxon>Bacillati</taxon>
        <taxon>Bacillota</taxon>
        <taxon>Clostridia</taxon>
        <taxon>Eubacteriales</taxon>
        <taxon>Clostridiaceae</taxon>
        <taxon>Clostridium</taxon>
    </lineage>
</organism>
<evidence type="ECO:0000256" key="1">
    <source>
        <dbReference type="RuleBase" id="RU365090"/>
    </source>
</evidence>
<accession>A0ABP3UDK1</accession>
<dbReference type="EC" id="2.10.1.1" evidence="1"/>
<name>A0ABP3UDK1_9CLOT</name>
<keyword evidence="4" id="KW-1185">Reference proteome</keyword>
<dbReference type="PANTHER" id="PTHR10192">
    <property type="entry name" value="MOLYBDOPTERIN BIOSYNTHESIS PROTEIN"/>
    <property type="match status" value="1"/>
</dbReference>
<feature type="domain" description="MoaB/Mog" evidence="2">
    <location>
        <begin position="178"/>
        <end position="310"/>
    </location>
</feature>
<comment type="cofactor">
    <cofactor evidence="1">
        <name>Mg(2+)</name>
        <dbReference type="ChEBI" id="CHEBI:18420"/>
    </cofactor>
</comment>
<proteinExistence type="inferred from homology"/>
<dbReference type="Pfam" id="PF00994">
    <property type="entry name" value="MoCF_biosynth"/>
    <property type="match status" value="1"/>
</dbReference>
<dbReference type="Gene3D" id="3.40.980.10">
    <property type="entry name" value="MoaB/Mog-like domain"/>
    <property type="match status" value="1"/>
</dbReference>
<comment type="caution">
    <text evidence="3">The sequence shown here is derived from an EMBL/GenBank/DDBJ whole genome shotgun (WGS) entry which is preliminary data.</text>
</comment>
<dbReference type="InterPro" id="IPR036425">
    <property type="entry name" value="MoaB/Mog-like_dom_sf"/>
</dbReference>
<evidence type="ECO:0000313" key="4">
    <source>
        <dbReference type="Proteomes" id="UP001500339"/>
    </source>
</evidence>
<protein>
    <recommendedName>
        <fullName evidence="1">Molybdopterin molybdenumtransferase</fullName>
        <ecNumber evidence="1">2.10.1.1</ecNumber>
    </recommendedName>
</protein>
<dbReference type="InterPro" id="IPR038987">
    <property type="entry name" value="MoeA-like"/>
</dbReference>
<sequence length="345" mass="37706">MNRGINMKKIRVEEAVGSILCHDITKIIPGEFKGIGFKKGHVIREEDIPNLLALGKDHIYVWEKKEGIIHENEAALRIKELVAGEGLNFSDIKEGKIDFIAAEDGLLKINKEELCKFNSFGEMVLVTVHNNTPVKKGQKVAGTRIIPLIIEEEKILKAESTIVENIVKVVPIVGKKVGIVTTGNEVYHGRIKDAFGPVVMKKVEEYNCHVLGQTILPDHAEEITEAIKEWIDKGAEMVICTGGMSVDPDDLTPAAIKATGAEVVTYGAPVLPGSMLLVSYYGDIPILGLPGCVMYNKRTVFDLVLPRILSGEKLTLEGMVQYGHGGLCLDCEVCTFPKCSFGKGV</sequence>
<dbReference type="Proteomes" id="UP001500339">
    <property type="component" value="Unassembled WGS sequence"/>
</dbReference>
<dbReference type="EMBL" id="BAAACF010000003">
    <property type="protein sequence ID" value="GAA0727699.1"/>
    <property type="molecule type" value="Genomic_DNA"/>
</dbReference>
<evidence type="ECO:0000313" key="3">
    <source>
        <dbReference type="EMBL" id="GAA0727699.1"/>
    </source>
</evidence>
<evidence type="ECO:0000259" key="2">
    <source>
        <dbReference type="SMART" id="SM00852"/>
    </source>
</evidence>
<keyword evidence="1" id="KW-0808">Transferase</keyword>
<dbReference type="SUPFAM" id="SSF53218">
    <property type="entry name" value="Molybdenum cofactor biosynthesis proteins"/>
    <property type="match status" value="1"/>
</dbReference>
<keyword evidence="1" id="KW-0500">Molybdenum</keyword>
<comment type="similarity">
    <text evidence="1">Belongs to the MoeA family.</text>
</comment>
<gene>
    <name evidence="3" type="ORF">GCM10008905_25600</name>
</gene>
<comment type="pathway">
    <text evidence="1">Cofactor biosynthesis; molybdopterin biosynthesis.</text>
</comment>
<reference evidence="4" key="1">
    <citation type="journal article" date="2019" name="Int. J. Syst. Evol. Microbiol.">
        <title>The Global Catalogue of Microorganisms (GCM) 10K type strain sequencing project: providing services to taxonomists for standard genome sequencing and annotation.</title>
        <authorList>
            <consortium name="The Broad Institute Genomics Platform"/>
            <consortium name="The Broad Institute Genome Sequencing Center for Infectious Disease"/>
            <person name="Wu L."/>
            <person name="Ma J."/>
        </authorList>
    </citation>
    <scope>NUCLEOTIDE SEQUENCE [LARGE SCALE GENOMIC DNA]</scope>
    <source>
        <strain evidence="4">JCM 1405</strain>
    </source>
</reference>
<keyword evidence="1" id="KW-0479">Metal-binding</keyword>
<keyword evidence="1" id="KW-0460">Magnesium</keyword>
<dbReference type="SMART" id="SM00852">
    <property type="entry name" value="MoCF_biosynth"/>
    <property type="match status" value="1"/>
</dbReference>
<dbReference type="CDD" id="cd03522">
    <property type="entry name" value="MoeA_like"/>
    <property type="match status" value="1"/>
</dbReference>